<organism evidence="7 8">
    <name type="scientific">Halomonas heilongjiangensis</name>
    <dbReference type="NCBI Taxonomy" id="1387883"/>
    <lineage>
        <taxon>Bacteria</taxon>
        <taxon>Pseudomonadati</taxon>
        <taxon>Pseudomonadota</taxon>
        <taxon>Gammaproteobacteria</taxon>
        <taxon>Oceanospirillales</taxon>
        <taxon>Halomonadaceae</taxon>
        <taxon>Halomonas</taxon>
    </lineage>
</organism>
<comment type="caution">
    <text evidence="7">The sequence shown here is derived from an EMBL/GenBank/DDBJ whole genome shotgun (WGS) entry which is preliminary data.</text>
</comment>
<evidence type="ECO:0000256" key="3">
    <source>
        <dbReference type="ARBA" id="ARBA00022989"/>
    </source>
</evidence>
<evidence type="ECO:0000256" key="5">
    <source>
        <dbReference type="SAM" id="Phobius"/>
    </source>
</evidence>
<dbReference type="GO" id="GO:0016020">
    <property type="term" value="C:membrane"/>
    <property type="evidence" value="ECO:0007669"/>
    <property type="project" value="UniProtKB-SubCell"/>
</dbReference>
<keyword evidence="4 5" id="KW-0472">Membrane</keyword>
<feature type="transmembrane region" description="Helical" evidence="5">
    <location>
        <begin position="240"/>
        <end position="261"/>
    </location>
</feature>
<dbReference type="OrthoDB" id="8162550at2"/>
<dbReference type="PANTHER" id="PTHR32322">
    <property type="entry name" value="INNER MEMBRANE TRANSPORTER"/>
    <property type="match status" value="1"/>
</dbReference>
<feature type="transmembrane region" description="Helical" evidence="5">
    <location>
        <begin position="179"/>
        <end position="202"/>
    </location>
</feature>
<name>A0A2N7TQF2_9GAMM</name>
<dbReference type="InterPro" id="IPR000620">
    <property type="entry name" value="EamA_dom"/>
</dbReference>
<feature type="transmembrane region" description="Helical" evidence="5">
    <location>
        <begin position="273"/>
        <end position="293"/>
    </location>
</feature>
<dbReference type="PANTHER" id="PTHR32322:SF9">
    <property type="entry name" value="AMINO-ACID METABOLITE EFFLUX PUMP-RELATED"/>
    <property type="match status" value="1"/>
</dbReference>
<feature type="transmembrane region" description="Helical" evidence="5">
    <location>
        <begin position="98"/>
        <end position="117"/>
    </location>
</feature>
<feature type="transmembrane region" description="Helical" evidence="5">
    <location>
        <begin position="214"/>
        <end position="233"/>
    </location>
</feature>
<dbReference type="AlphaFoldDB" id="A0A2N7TQF2"/>
<evidence type="ECO:0000313" key="8">
    <source>
        <dbReference type="Proteomes" id="UP000235346"/>
    </source>
</evidence>
<evidence type="ECO:0000313" key="7">
    <source>
        <dbReference type="EMBL" id="PMR70424.1"/>
    </source>
</evidence>
<gene>
    <name evidence="7" type="ORF">C1H66_06650</name>
</gene>
<feature type="domain" description="EamA" evidence="6">
    <location>
        <begin position="10"/>
        <end position="141"/>
    </location>
</feature>
<dbReference type="EMBL" id="PNRE01000031">
    <property type="protein sequence ID" value="PMR70424.1"/>
    <property type="molecule type" value="Genomic_DNA"/>
</dbReference>
<sequence>MSPLPKGRVLGLVWAATAIAIWSGSLVMLRLGVTTSLNAYDLTALRVGVAALVLAPVICRRGFALERLGVRGLLAMVAGFGAPYILLISLGLGTAPASAAGSLNPGVMAVVSVLLGWRLCGDRIGPARVAGVVAILVGASFFAGVPGAETASVGHLILIFTGVMWAGYALVVRRAGIPALHATAIVAVGSAILYLPVYVAALPTQLPVAPMPDIVMQAVFQGVFVSVVAVFAFNRSRELLGPVAGATLPALIPLVTLGLGVVALDEAAGARDLAAATLIGVGVALTLAGHAPGRWPGMALFRRVFRDA</sequence>
<keyword evidence="2 5" id="KW-0812">Transmembrane</keyword>
<feature type="transmembrane region" description="Helical" evidence="5">
    <location>
        <begin position="153"/>
        <end position="172"/>
    </location>
</feature>
<comment type="subcellular location">
    <subcellularLocation>
        <location evidence="1">Membrane</location>
        <topology evidence="1">Multi-pass membrane protein</topology>
    </subcellularLocation>
</comment>
<dbReference type="RefSeq" id="WP_102627118.1">
    <property type="nucleotide sequence ID" value="NZ_PDOH01000018.1"/>
</dbReference>
<keyword evidence="8" id="KW-1185">Reference proteome</keyword>
<dbReference type="Proteomes" id="UP000235346">
    <property type="component" value="Unassembled WGS sequence"/>
</dbReference>
<dbReference type="InterPro" id="IPR037185">
    <property type="entry name" value="EmrE-like"/>
</dbReference>
<evidence type="ECO:0000256" key="4">
    <source>
        <dbReference type="ARBA" id="ARBA00023136"/>
    </source>
</evidence>
<evidence type="ECO:0000256" key="2">
    <source>
        <dbReference type="ARBA" id="ARBA00022692"/>
    </source>
</evidence>
<dbReference type="InterPro" id="IPR050638">
    <property type="entry name" value="AA-Vitamin_Transporters"/>
</dbReference>
<feature type="domain" description="EamA" evidence="6">
    <location>
        <begin position="154"/>
        <end position="287"/>
    </location>
</feature>
<dbReference type="Pfam" id="PF00892">
    <property type="entry name" value="EamA"/>
    <property type="match status" value="2"/>
</dbReference>
<accession>A0A2N7TQF2</accession>
<evidence type="ECO:0000256" key="1">
    <source>
        <dbReference type="ARBA" id="ARBA00004141"/>
    </source>
</evidence>
<feature type="transmembrane region" description="Helical" evidence="5">
    <location>
        <begin position="39"/>
        <end position="58"/>
    </location>
</feature>
<reference evidence="7 8" key="1">
    <citation type="submission" date="2018-01" db="EMBL/GenBank/DDBJ databases">
        <title>Halomonas endophytica sp. nov., isolated from storage liquid in the stems of Populus euphratica.</title>
        <authorList>
            <person name="Chen C."/>
        </authorList>
    </citation>
    <scope>NUCLEOTIDE SEQUENCE [LARGE SCALE GENOMIC DNA]</scope>
    <source>
        <strain evidence="7 8">DSM 26881</strain>
    </source>
</reference>
<feature type="transmembrane region" description="Helical" evidence="5">
    <location>
        <begin position="129"/>
        <end position="147"/>
    </location>
</feature>
<dbReference type="SUPFAM" id="SSF103481">
    <property type="entry name" value="Multidrug resistance efflux transporter EmrE"/>
    <property type="match status" value="2"/>
</dbReference>
<feature type="transmembrane region" description="Helical" evidence="5">
    <location>
        <begin position="70"/>
        <end position="92"/>
    </location>
</feature>
<keyword evidence="3 5" id="KW-1133">Transmembrane helix</keyword>
<protein>
    <submittedName>
        <fullName evidence="7">EamA/RhaT family transporter</fullName>
    </submittedName>
</protein>
<proteinExistence type="predicted"/>
<feature type="transmembrane region" description="Helical" evidence="5">
    <location>
        <begin position="12"/>
        <end position="33"/>
    </location>
</feature>
<evidence type="ECO:0000259" key="6">
    <source>
        <dbReference type="Pfam" id="PF00892"/>
    </source>
</evidence>